<feature type="compositionally biased region" description="Pro residues" evidence="1">
    <location>
        <begin position="206"/>
        <end position="222"/>
    </location>
</feature>
<dbReference type="EMBL" id="JARKIF010000003">
    <property type="protein sequence ID" value="KAJ7644583.1"/>
    <property type="molecule type" value="Genomic_DNA"/>
</dbReference>
<dbReference type="Proteomes" id="UP001221142">
    <property type="component" value="Unassembled WGS sequence"/>
</dbReference>
<evidence type="ECO:0000313" key="3">
    <source>
        <dbReference type="Proteomes" id="UP001221142"/>
    </source>
</evidence>
<evidence type="ECO:0000313" key="2">
    <source>
        <dbReference type="EMBL" id="KAJ7644583.1"/>
    </source>
</evidence>
<reference evidence="2" key="1">
    <citation type="submission" date="2023-03" db="EMBL/GenBank/DDBJ databases">
        <title>Massive genome expansion in bonnet fungi (Mycena s.s.) driven by repeated elements and novel gene families across ecological guilds.</title>
        <authorList>
            <consortium name="Lawrence Berkeley National Laboratory"/>
            <person name="Harder C.B."/>
            <person name="Miyauchi S."/>
            <person name="Viragh M."/>
            <person name="Kuo A."/>
            <person name="Thoen E."/>
            <person name="Andreopoulos B."/>
            <person name="Lu D."/>
            <person name="Skrede I."/>
            <person name="Drula E."/>
            <person name="Henrissat B."/>
            <person name="Morin E."/>
            <person name="Kohler A."/>
            <person name="Barry K."/>
            <person name="LaButti K."/>
            <person name="Morin E."/>
            <person name="Salamov A."/>
            <person name="Lipzen A."/>
            <person name="Mereny Z."/>
            <person name="Hegedus B."/>
            <person name="Baldrian P."/>
            <person name="Stursova M."/>
            <person name="Weitz H."/>
            <person name="Taylor A."/>
            <person name="Grigoriev I.V."/>
            <person name="Nagy L.G."/>
            <person name="Martin F."/>
            <person name="Kauserud H."/>
        </authorList>
    </citation>
    <scope>NUCLEOTIDE SEQUENCE</scope>
    <source>
        <strain evidence="2">9284</strain>
    </source>
</reference>
<feature type="compositionally biased region" description="Basic and acidic residues" evidence="1">
    <location>
        <begin position="173"/>
        <end position="191"/>
    </location>
</feature>
<gene>
    <name evidence="2" type="ORF">FB45DRAFT_861901</name>
</gene>
<dbReference type="AlphaFoldDB" id="A0AAD7FYU9"/>
<sequence>MARRRLELTSGSESVKNQLRYAEGVRGFGVLELVRPGFPRNAANVKRFVDRWTDAPSDSRVVHFSAVAGNAKLGHAKSFVAIPVASAVAQLQFFVQGPQELRAERNSVNPGIGSRGAVTCFASWFRSSVAATRQAHFSKLGMAPEKHDITMAWPQLKALSQLKIEMTRTRPSMETDIDGRPWIRPTNDEYRPVYPNRNKKRNTDKLPPPFRSLEVPPRPPRTLPTRQKAGLHPGYNPIHGDNA</sequence>
<comment type="caution">
    <text evidence="2">The sequence shown here is derived from an EMBL/GenBank/DDBJ whole genome shotgun (WGS) entry which is preliminary data.</text>
</comment>
<accession>A0AAD7FYU9</accession>
<keyword evidence="3" id="KW-1185">Reference proteome</keyword>
<name>A0AAD7FYU9_9AGAR</name>
<protein>
    <submittedName>
        <fullName evidence="2">Uncharacterized protein</fullName>
    </submittedName>
</protein>
<evidence type="ECO:0000256" key="1">
    <source>
        <dbReference type="SAM" id="MobiDB-lite"/>
    </source>
</evidence>
<organism evidence="2 3">
    <name type="scientific">Roridomyces roridus</name>
    <dbReference type="NCBI Taxonomy" id="1738132"/>
    <lineage>
        <taxon>Eukaryota</taxon>
        <taxon>Fungi</taxon>
        <taxon>Dikarya</taxon>
        <taxon>Basidiomycota</taxon>
        <taxon>Agaricomycotina</taxon>
        <taxon>Agaricomycetes</taxon>
        <taxon>Agaricomycetidae</taxon>
        <taxon>Agaricales</taxon>
        <taxon>Marasmiineae</taxon>
        <taxon>Mycenaceae</taxon>
        <taxon>Roridomyces</taxon>
    </lineage>
</organism>
<feature type="region of interest" description="Disordered" evidence="1">
    <location>
        <begin position="173"/>
        <end position="243"/>
    </location>
</feature>
<proteinExistence type="predicted"/>